<organism evidence="9 10">
    <name type="scientific">Ataeniobius toweri</name>
    <dbReference type="NCBI Taxonomy" id="208326"/>
    <lineage>
        <taxon>Eukaryota</taxon>
        <taxon>Metazoa</taxon>
        <taxon>Chordata</taxon>
        <taxon>Craniata</taxon>
        <taxon>Vertebrata</taxon>
        <taxon>Euteleostomi</taxon>
        <taxon>Actinopterygii</taxon>
        <taxon>Neopterygii</taxon>
        <taxon>Teleostei</taxon>
        <taxon>Neoteleostei</taxon>
        <taxon>Acanthomorphata</taxon>
        <taxon>Ovalentaria</taxon>
        <taxon>Atherinomorphae</taxon>
        <taxon>Cyprinodontiformes</taxon>
        <taxon>Goodeidae</taxon>
        <taxon>Ataeniobius</taxon>
    </lineage>
</organism>
<keyword evidence="6" id="KW-0051">Antiviral defense</keyword>
<dbReference type="InterPro" id="IPR009079">
    <property type="entry name" value="4_helix_cytokine-like_core"/>
</dbReference>
<keyword evidence="10" id="KW-1185">Reference proteome</keyword>
<dbReference type="Gene3D" id="1.20.1250.10">
    <property type="match status" value="1"/>
</dbReference>
<reference evidence="9 10" key="1">
    <citation type="submission" date="2021-07" db="EMBL/GenBank/DDBJ databases">
        <authorList>
            <person name="Palmer J.M."/>
        </authorList>
    </citation>
    <scope>NUCLEOTIDE SEQUENCE [LARGE SCALE GENOMIC DNA]</scope>
    <source>
        <strain evidence="9 10">AT_MEX2019</strain>
        <tissue evidence="9">Muscle</tissue>
    </source>
</reference>
<evidence type="ECO:0000256" key="3">
    <source>
        <dbReference type="ARBA" id="ARBA00022514"/>
    </source>
</evidence>
<evidence type="ECO:0000256" key="4">
    <source>
        <dbReference type="ARBA" id="ARBA00022525"/>
    </source>
</evidence>
<dbReference type="Proteomes" id="UP001345963">
    <property type="component" value="Unassembled WGS sequence"/>
</dbReference>
<dbReference type="PANTHER" id="PTHR11691:SF73">
    <property type="entry name" value="INTERFERON BETA"/>
    <property type="match status" value="1"/>
</dbReference>
<evidence type="ECO:0000256" key="6">
    <source>
        <dbReference type="ARBA" id="ARBA00023118"/>
    </source>
</evidence>
<evidence type="ECO:0000256" key="5">
    <source>
        <dbReference type="ARBA" id="ARBA00022729"/>
    </source>
</evidence>
<keyword evidence="5 8" id="KW-0732">Signal</keyword>
<dbReference type="PANTHER" id="PTHR11691">
    <property type="entry name" value="TYPE I INTERFERON"/>
    <property type="match status" value="1"/>
</dbReference>
<name>A0ABU7BRD4_9TELE</name>
<keyword evidence="3" id="KW-0202">Cytokine</keyword>
<comment type="subcellular location">
    <subcellularLocation>
        <location evidence="1">Secreted</location>
    </subcellularLocation>
</comment>
<feature type="chain" id="PRO_5045922522" evidence="8">
    <location>
        <begin position="25"/>
        <end position="189"/>
    </location>
</feature>
<feature type="signal peptide" evidence="8">
    <location>
        <begin position="1"/>
        <end position="24"/>
    </location>
</feature>
<proteinExistence type="inferred from homology"/>
<protein>
    <submittedName>
        <fullName evidence="9">Uncharacterized protein</fullName>
    </submittedName>
</protein>
<evidence type="ECO:0000256" key="7">
    <source>
        <dbReference type="ARBA" id="ARBA00023157"/>
    </source>
</evidence>
<dbReference type="InterPro" id="IPR000471">
    <property type="entry name" value="Interferon_alpha/beta/delta"/>
</dbReference>
<accession>A0ABU7BRD4</accession>
<gene>
    <name evidence="9" type="ORF">ATANTOWER_019400</name>
</gene>
<evidence type="ECO:0000313" key="9">
    <source>
        <dbReference type="EMBL" id="MED6252923.1"/>
    </source>
</evidence>
<evidence type="ECO:0000256" key="1">
    <source>
        <dbReference type="ARBA" id="ARBA00004613"/>
    </source>
</evidence>
<evidence type="ECO:0000256" key="8">
    <source>
        <dbReference type="SAM" id="SignalP"/>
    </source>
</evidence>
<keyword evidence="4" id="KW-0964">Secreted</keyword>
<evidence type="ECO:0000313" key="10">
    <source>
        <dbReference type="Proteomes" id="UP001345963"/>
    </source>
</evidence>
<sequence>MDLIGFRSMASLFILCSVLTSALCCDWLNHYSDLRNSSIVLIESMGGPFTNSTSQVTFPYKLYRRMNKKKVNSKLLFIRDCLEQIYDLYRHNDGVLPAAWDSVKTSDFLESINRQILELDECVSALQLHPYRDPSWTLNVRRCFKDLKNQTLDRYGGSRDGWELLRRETKPHLIRLDLLGNQFKEAIRR</sequence>
<comment type="caution">
    <text evidence="9">The sequence shown here is derived from an EMBL/GenBank/DDBJ whole genome shotgun (WGS) entry which is preliminary data.</text>
</comment>
<keyword evidence="7" id="KW-1015">Disulfide bond</keyword>
<dbReference type="SUPFAM" id="SSF47266">
    <property type="entry name" value="4-helical cytokines"/>
    <property type="match status" value="1"/>
</dbReference>
<dbReference type="EMBL" id="JAHUTI010063068">
    <property type="protein sequence ID" value="MED6252923.1"/>
    <property type="molecule type" value="Genomic_DNA"/>
</dbReference>
<dbReference type="Pfam" id="PF00143">
    <property type="entry name" value="Interferon"/>
    <property type="match status" value="1"/>
</dbReference>
<comment type="similarity">
    <text evidence="2">Belongs to the alpha/beta interferon family.</text>
</comment>
<evidence type="ECO:0000256" key="2">
    <source>
        <dbReference type="ARBA" id="ARBA00011033"/>
    </source>
</evidence>